<dbReference type="HOGENOM" id="CLU_3109781_0_0_1"/>
<protein>
    <submittedName>
        <fullName evidence="1">Uncharacterized protein</fullName>
    </submittedName>
</protein>
<reference evidence="1 2" key="1">
    <citation type="journal article" date="2007" name="Proc. Natl. Acad. Sci. U.S.A.">
        <title>The tiny eukaryote Ostreococcus provides genomic insights into the paradox of plankton speciation.</title>
        <authorList>
            <person name="Palenik B."/>
            <person name="Grimwood J."/>
            <person name="Aerts A."/>
            <person name="Rouze P."/>
            <person name="Salamov A."/>
            <person name="Putnam N."/>
            <person name="Dupont C."/>
            <person name="Jorgensen R."/>
            <person name="Derelle E."/>
            <person name="Rombauts S."/>
            <person name="Zhou K."/>
            <person name="Otillar R."/>
            <person name="Merchant S.S."/>
            <person name="Podell S."/>
            <person name="Gaasterland T."/>
            <person name="Napoli C."/>
            <person name="Gendler K."/>
            <person name="Manuell A."/>
            <person name="Tai V."/>
            <person name="Vallon O."/>
            <person name="Piganeau G."/>
            <person name="Jancek S."/>
            <person name="Heijde M."/>
            <person name="Jabbari K."/>
            <person name="Bowler C."/>
            <person name="Lohr M."/>
            <person name="Robbens S."/>
            <person name="Werner G."/>
            <person name="Dubchak I."/>
            <person name="Pazour G.J."/>
            <person name="Ren Q."/>
            <person name="Paulsen I."/>
            <person name="Delwiche C."/>
            <person name="Schmutz J."/>
            <person name="Rokhsar D."/>
            <person name="Van de Peer Y."/>
            <person name="Moreau H."/>
            <person name="Grigoriev I.V."/>
        </authorList>
    </citation>
    <scope>NUCLEOTIDE SEQUENCE [LARGE SCALE GENOMIC DNA]</scope>
    <source>
        <strain evidence="1 2">CCE9901</strain>
    </source>
</reference>
<keyword evidence="2" id="KW-1185">Reference proteome</keyword>
<name>A4RQP7_OSTLU</name>
<dbReference type="RefSeq" id="XP_001415423.1">
    <property type="nucleotide sequence ID" value="XM_001415386.1"/>
</dbReference>
<accession>A4RQP7</accession>
<dbReference type="Gramene" id="ABO93715">
    <property type="protein sequence ID" value="ABO93715"/>
    <property type="gene ID" value="OSTLU_28737"/>
</dbReference>
<evidence type="ECO:0000313" key="2">
    <source>
        <dbReference type="Proteomes" id="UP000001568"/>
    </source>
</evidence>
<dbReference type="GeneID" id="4999889"/>
<dbReference type="EMBL" id="CP000581">
    <property type="protein sequence ID" value="ABO93715.1"/>
    <property type="molecule type" value="Genomic_DNA"/>
</dbReference>
<gene>
    <name evidence="1" type="ORF">OSTLU_28737</name>
</gene>
<proteinExistence type="predicted"/>
<organism evidence="1 2">
    <name type="scientific">Ostreococcus lucimarinus (strain CCE9901)</name>
    <dbReference type="NCBI Taxonomy" id="436017"/>
    <lineage>
        <taxon>Eukaryota</taxon>
        <taxon>Viridiplantae</taxon>
        <taxon>Chlorophyta</taxon>
        <taxon>Mamiellophyceae</taxon>
        <taxon>Mamiellales</taxon>
        <taxon>Bathycoccaceae</taxon>
        <taxon>Ostreococcus</taxon>
    </lineage>
</organism>
<evidence type="ECO:0000313" key="1">
    <source>
        <dbReference type="EMBL" id="ABO93715.1"/>
    </source>
</evidence>
<sequence>MTGGVLGMGAKKTGERACERCNEGTKKTPGRIACGRCQGNKFLLFRSADWR</sequence>
<dbReference type="KEGG" id="olu:OSTLU_28737"/>
<dbReference type="AlphaFoldDB" id="A4RQP7"/>
<dbReference type="Proteomes" id="UP000001568">
    <property type="component" value="Chromosome 1"/>
</dbReference>
<dbReference type="OrthoDB" id="10469883at2759"/>